<sequence length="69" mass="8164">MALHSVGLKDNSLPKQRHKNNENSGILLIILHFFMPFFKKILYCPQINTNNIMNFIKFLKILKLYNENT</sequence>
<proteinExistence type="predicted"/>
<protein>
    <submittedName>
        <fullName evidence="1">Uncharacterized protein</fullName>
    </submittedName>
</protein>
<reference evidence="1 2" key="1">
    <citation type="journal article" date="2010" name="PLoS Genet.">
        <title>Analysis of the Legionella longbeachae genome and transcriptome uncovers unique strategies to cause Legionnaires' disease.</title>
        <authorList>
            <person name="Cazalet C."/>
            <person name="Gomez-Valero L."/>
            <person name="Rusniok C."/>
            <person name="Lomma M."/>
            <person name="Dervins-Ravault D."/>
            <person name="Newton H."/>
            <person name="Sansom F."/>
            <person name="Jarraud S."/>
            <person name="Zidane N."/>
            <person name="Ma L."/>
            <person name="Bouchier C."/>
            <person name="Etienne J."/>
            <person name="Hartland E."/>
            <person name="Buchrieser C."/>
        </authorList>
    </citation>
    <scope>NUCLEOTIDE SEQUENCE [LARGE SCALE GENOMIC DNA]</scope>
    <source>
        <strain evidence="1 2">NSW150</strain>
    </source>
</reference>
<name>D3HKN0_LEGLN</name>
<dbReference type="AlphaFoldDB" id="D3HKN0"/>
<dbReference type="KEGG" id="llo:LLO_4068"/>
<keyword evidence="2" id="KW-1185">Reference proteome</keyword>
<dbReference type="STRING" id="661367.LLO_4068"/>
<dbReference type="HOGENOM" id="CLU_2770797_0_0_6"/>
<evidence type="ECO:0000313" key="2">
    <source>
        <dbReference type="Proteomes" id="UP000001060"/>
    </source>
</evidence>
<gene>
    <name evidence="1" type="ordered locus">LLO_4068</name>
</gene>
<dbReference type="Proteomes" id="UP000001060">
    <property type="component" value="Chromosome"/>
</dbReference>
<accession>D3HKN0</accession>
<evidence type="ECO:0000313" key="1">
    <source>
        <dbReference type="EMBL" id="CBJ12996.1"/>
    </source>
</evidence>
<dbReference type="EMBL" id="FN650140">
    <property type="protein sequence ID" value="CBJ12996.1"/>
    <property type="molecule type" value="Genomic_DNA"/>
</dbReference>
<organism evidence="1 2">
    <name type="scientific">Legionella longbeachae serogroup 1 (strain NSW150)</name>
    <dbReference type="NCBI Taxonomy" id="661367"/>
    <lineage>
        <taxon>Bacteria</taxon>
        <taxon>Pseudomonadati</taxon>
        <taxon>Pseudomonadota</taxon>
        <taxon>Gammaproteobacteria</taxon>
        <taxon>Legionellales</taxon>
        <taxon>Legionellaceae</taxon>
        <taxon>Legionella</taxon>
    </lineage>
</organism>